<organism evidence="10 11">
    <name type="scientific">Citroniella saccharovorans</name>
    <dbReference type="NCBI Taxonomy" id="2053367"/>
    <lineage>
        <taxon>Bacteria</taxon>
        <taxon>Bacillati</taxon>
        <taxon>Bacillota</taxon>
        <taxon>Tissierellia</taxon>
        <taxon>Tissierellales</taxon>
        <taxon>Peptoniphilaceae</taxon>
        <taxon>Citroniella</taxon>
    </lineage>
</organism>
<dbReference type="InterPro" id="IPR050500">
    <property type="entry name" value="Phos_Acetyltrans/Butyryltrans"/>
</dbReference>
<feature type="domain" description="Phosphate acetyl/butaryl transferase" evidence="9">
    <location>
        <begin position="5"/>
        <end position="319"/>
    </location>
</feature>
<dbReference type="InterPro" id="IPR004614">
    <property type="entry name" value="P_AcTrfase"/>
</dbReference>
<dbReference type="NCBIfam" id="NF007233">
    <property type="entry name" value="PRK09653.1"/>
    <property type="match status" value="1"/>
</dbReference>
<dbReference type="PANTHER" id="PTHR43356">
    <property type="entry name" value="PHOSPHATE ACETYLTRANSFERASE"/>
    <property type="match status" value="1"/>
</dbReference>
<keyword evidence="7 10" id="KW-0012">Acyltransferase</keyword>
<comment type="pathway">
    <text evidence="2">Metabolic intermediate biosynthesis; acetyl-CoA biosynthesis; acetyl-CoA from acetate: step 2/2.</text>
</comment>
<gene>
    <name evidence="10" type="primary">pta</name>
    <name evidence="10" type="ORF">VLK81_01295</name>
</gene>
<evidence type="ECO:0000256" key="4">
    <source>
        <dbReference type="ARBA" id="ARBA00012707"/>
    </source>
</evidence>
<comment type="caution">
    <text evidence="10">The sequence shown here is derived from an EMBL/GenBank/DDBJ whole genome shotgun (WGS) entry which is preliminary data.</text>
</comment>
<dbReference type="RefSeq" id="WP_324618708.1">
    <property type="nucleotide sequence ID" value="NZ_JAYKOT010000001.1"/>
</dbReference>
<dbReference type="EMBL" id="JAYKOT010000001">
    <property type="protein sequence ID" value="MEB3428672.1"/>
    <property type="molecule type" value="Genomic_DNA"/>
</dbReference>
<evidence type="ECO:0000256" key="2">
    <source>
        <dbReference type="ARBA" id="ARBA00004989"/>
    </source>
</evidence>
<dbReference type="GO" id="GO:0008959">
    <property type="term" value="F:phosphate acetyltransferase activity"/>
    <property type="evidence" value="ECO:0007669"/>
    <property type="project" value="UniProtKB-EC"/>
</dbReference>
<evidence type="ECO:0000256" key="5">
    <source>
        <dbReference type="ARBA" id="ARBA00021528"/>
    </source>
</evidence>
<evidence type="ECO:0000313" key="10">
    <source>
        <dbReference type="EMBL" id="MEB3428672.1"/>
    </source>
</evidence>
<evidence type="ECO:0000313" key="11">
    <source>
        <dbReference type="Proteomes" id="UP001357733"/>
    </source>
</evidence>
<evidence type="ECO:0000256" key="3">
    <source>
        <dbReference type="ARBA" id="ARBA00005656"/>
    </source>
</evidence>
<dbReference type="SUPFAM" id="SSF53659">
    <property type="entry name" value="Isocitrate/Isopropylmalate dehydrogenase-like"/>
    <property type="match status" value="1"/>
</dbReference>
<keyword evidence="11" id="KW-1185">Reference proteome</keyword>
<dbReference type="Proteomes" id="UP001357733">
    <property type="component" value="Unassembled WGS sequence"/>
</dbReference>
<dbReference type="Gene3D" id="3.40.50.10750">
    <property type="entry name" value="Isocitrate/Isopropylmalate dehydrogenase-like"/>
    <property type="match status" value="1"/>
</dbReference>
<dbReference type="PIRSF" id="PIRSF000428">
    <property type="entry name" value="P_Ac_trans"/>
    <property type="match status" value="1"/>
</dbReference>
<evidence type="ECO:0000256" key="7">
    <source>
        <dbReference type="ARBA" id="ARBA00023315"/>
    </source>
</evidence>
<evidence type="ECO:0000256" key="6">
    <source>
        <dbReference type="ARBA" id="ARBA00022679"/>
    </source>
</evidence>
<dbReference type="Gene3D" id="3.40.50.10950">
    <property type="match status" value="1"/>
</dbReference>
<keyword evidence="6 10" id="KW-0808">Transferase</keyword>
<proteinExistence type="inferred from homology"/>
<dbReference type="NCBIfam" id="TIGR00651">
    <property type="entry name" value="pta"/>
    <property type="match status" value="1"/>
</dbReference>
<comment type="catalytic activity">
    <reaction evidence="1">
        <text>acetyl-CoA + phosphate = acetyl phosphate + CoA</text>
        <dbReference type="Rhea" id="RHEA:19521"/>
        <dbReference type="ChEBI" id="CHEBI:22191"/>
        <dbReference type="ChEBI" id="CHEBI:43474"/>
        <dbReference type="ChEBI" id="CHEBI:57287"/>
        <dbReference type="ChEBI" id="CHEBI:57288"/>
        <dbReference type="EC" id="2.3.1.8"/>
    </reaction>
</comment>
<dbReference type="InterPro" id="IPR012147">
    <property type="entry name" value="P_Ac_Bu_trans"/>
</dbReference>
<dbReference type="InterPro" id="IPR002505">
    <property type="entry name" value="PTA_PTB"/>
</dbReference>
<accession>A0AAW9MVD7</accession>
<evidence type="ECO:0000256" key="1">
    <source>
        <dbReference type="ARBA" id="ARBA00000705"/>
    </source>
</evidence>
<dbReference type="AlphaFoldDB" id="A0AAW9MVD7"/>
<dbReference type="InterPro" id="IPR042113">
    <property type="entry name" value="P_AcTrfase_dom1"/>
</dbReference>
<reference evidence="10 11" key="1">
    <citation type="submission" date="2024-01" db="EMBL/GenBank/DDBJ databases">
        <title>Complete genome sequence of Citroniella saccharovorans strain M6.X9, isolated from human fecal sample.</title>
        <authorList>
            <person name="Cheng G."/>
            <person name="Westerholm M."/>
            <person name="Schnurer A."/>
        </authorList>
    </citation>
    <scope>NUCLEOTIDE SEQUENCE [LARGE SCALE GENOMIC DNA]</scope>
    <source>
        <strain evidence="10 11">DSM 29873</strain>
    </source>
</reference>
<evidence type="ECO:0000259" key="9">
    <source>
        <dbReference type="Pfam" id="PF01515"/>
    </source>
</evidence>
<dbReference type="InterPro" id="IPR042112">
    <property type="entry name" value="P_AcTrfase_dom2"/>
</dbReference>
<protein>
    <recommendedName>
        <fullName evidence="5">Phosphate acetyltransferase</fullName>
        <ecNumber evidence="4">2.3.1.8</ecNumber>
    </recommendedName>
    <alternativeName>
        <fullName evidence="8">Phosphotransacetylase</fullName>
    </alternativeName>
</protein>
<sequence>MELFEGLKKNIENKDLRIVFPESQDERILRAVARLEKEKIVRPILIGSREEVLNKGKELDLDLGGIEIIDPENYDGYEDLVNSFVERRKGKAAKDDAYKILKNHNYFGTMLVYKKLADGMVSGAVGSTGDTVRPALQIVKTKPGVSRISGAMIMISPEGEKYVFSDIAINITLEEDALAEVAVETAKTAKMFGIDPKVALLSFSSKGSAKSPEQEKVMNAAIKAKNMAPEFKIDGELQFDAAFVESVGVKKAPGSEVAGKANVFIFPSLEAGNIGYKIAQRLGKFEAIGPILQGLAAPISDLSRGCNEEDIYKLTIITANQAIND</sequence>
<name>A0AAW9MVD7_9FIRM</name>
<dbReference type="Pfam" id="PF01515">
    <property type="entry name" value="PTA_PTB"/>
    <property type="match status" value="1"/>
</dbReference>
<dbReference type="PANTHER" id="PTHR43356:SF3">
    <property type="entry name" value="PHOSPHATE ACETYLTRANSFERASE"/>
    <property type="match status" value="1"/>
</dbReference>
<comment type="similarity">
    <text evidence="3">Belongs to the phosphate acetyltransferase and butyryltransferase family.</text>
</comment>
<dbReference type="EC" id="2.3.1.8" evidence="4"/>
<evidence type="ECO:0000256" key="8">
    <source>
        <dbReference type="ARBA" id="ARBA00031108"/>
    </source>
</evidence>